<dbReference type="InterPro" id="IPR027446">
    <property type="entry name" value="VSG_C_dom_sf"/>
</dbReference>
<comment type="function">
    <text evidence="1">VSG forms a coat on the surface of the parasite. The trypanosome evades the immune response of the host by expressing a series of antigenically distinct VSGs from an estimated 1000 VSG genes.</text>
</comment>
<dbReference type="AlphaFoldDB" id="M4TDD1"/>
<dbReference type="SUPFAM" id="SSF118251">
    <property type="entry name" value="Variant surface glycoprotein MITAT 1.2, VSG 221, C-terminal domain"/>
    <property type="match status" value="1"/>
</dbReference>
<evidence type="ECO:0000256" key="7">
    <source>
        <dbReference type="ARBA" id="ARBA00023288"/>
    </source>
</evidence>
<evidence type="ECO:0000313" key="9">
    <source>
        <dbReference type="EMBL" id="AGH61060.1"/>
    </source>
</evidence>
<accession>M4TDD1</accession>
<reference evidence="9" key="1">
    <citation type="submission" date="2013-02" db="EMBL/GenBank/DDBJ databases">
        <authorList>
            <person name="Cross G.A.M."/>
            <person name="Kim H.-S."/>
            <person name="Wickstead B."/>
        </authorList>
    </citation>
    <scope>NUCLEOTIDE SEQUENCE</scope>
    <source>
        <strain evidence="9">Lister 427</strain>
    </source>
</reference>
<dbReference type="EMBL" id="KC613629">
    <property type="protein sequence ID" value="AGH61060.1"/>
    <property type="molecule type" value="Genomic_DNA"/>
</dbReference>
<dbReference type="GO" id="GO:0098552">
    <property type="term" value="C:side of membrane"/>
    <property type="evidence" value="ECO:0007669"/>
    <property type="project" value="UniProtKB-KW"/>
</dbReference>
<evidence type="ECO:0000256" key="6">
    <source>
        <dbReference type="ARBA" id="ARBA00023180"/>
    </source>
</evidence>
<evidence type="ECO:0000256" key="3">
    <source>
        <dbReference type="ARBA" id="ARBA00022475"/>
    </source>
</evidence>
<evidence type="ECO:0000256" key="1">
    <source>
        <dbReference type="ARBA" id="ARBA00002523"/>
    </source>
</evidence>
<name>M4TDD1_9TRYP</name>
<dbReference type="GO" id="GO:0005886">
    <property type="term" value="C:plasma membrane"/>
    <property type="evidence" value="ECO:0007669"/>
    <property type="project" value="UniProtKB-SubCell"/>
</dbReference>
<evidence type="ECO:0000256" key="5">
    <source>
        <dbReference type="ARBA" id="ARBA00023136"/>
    </source>
</evidence>
<dbReference type="VEuPathDB" id="TriTrypDB:Tbg972.3.70"/>
<keyword evidence="8" id="KW-0732">Signal</keyword>
<feature type="chain" id="PRO_5004059153" evidence="8">
    <location>
        <begin position="26"/>
        <end position="497"/>
    </location>
</feature>
<dbReference type="VEuPathDB" id="TriTrypDB:Tb1125.Tb05.5K5.320"/>
<keyword evidence="4" id="KW-0336">GPI-anchor</keyword>
<keyword evidence="7" id="KW-0449">Lipoprotein</keyword>
<dbReference type="VEuPathDB" id="TriTrypDB:Tb927.10.16230"/>
<sequence length="497" mass="53338">MTKRICYNNHVSVLALLILSGLSGAQDRIDEDADKVKKPCQKLHFIRKARDALSGTLQNAKDATARLVSEAKIFTLAACTAADAATARAYIFLAALATERAKKAHIDAEKSRKLLAQPMAVFQRREGQIEAVLAAQPDTITFPTAPTPGSTQAAQMGSATGKKCDITFKATSTAVPTCMDSDRNKEAIEKTAAKIKTLIKVKLTPDVAFSGGTFKISIAASGTVNDIDQPANTDNDACATTSSGTPNTKAGANHALGILSVQREQTDYTAEETDVVPEVGANDGRCKKDETASTSLHVTQKQMAHAICKWQEATAVAAAEVSGQKIQDLSEQSDAQQLAQLVLTGEIKDDLTDAAKKKLVIDILGDKEKTINDRFLTPLQNKKPSFKVGNKQNDQDIMSLARSPDYANALAFCAYKKQVEAPVSPMQEAQAGGKTADCKATKEDDCTVDKHCEYKDGKCKLKEEVKADNNGKTTNTTGNNSFVIHKVVPLLLAFFIL</sequence>
<keyword evidence="6" id="KW-0325">Glycoprotein</keyword>
<reference evidence="9" key="2">
    <citation type="journal article" date="2014" name="Mol. Biochem. Parasitol.">
        <title>Capturing the variant surface glycoprotein repertoire (the VSGnome) of Trypanosoma brucei Lister 427.</title>
        <authorList>
            <person name="Cross G.A."/>
            <person name="Kim H.S."/>
            <person name="Wickstead B."/>
        </authorList>
    </citation>
    <scope>NUCLEOTIDE SEQUENCE</scope>
    <source>
        <strain evidence="9">Lister 427</strain>
    </source>
</reference>
<proteinExistence type="predicted"/>
<evidence type="ECO:0000256" key="8">
    <source>
        <dbReference type="SAM" id="SignalP"/>
    </source>
</evidence>
<feature type="signal peptide" evidence="8">
    <location>
        <begin position="1"/>
        <end position="25"/>
    </location>
</feature>
<comment type="subcellular location">
    <subcellularLocation>
        <location evidence="2">Cell membrane</location>
        <topology evidence="2">Lipid-anchor</topology>
        <topology evidence="2">GPI-anchor</topology>
    </subcellularLocation>
</comment>
<keyword evidence="5" id="KW-0472">Membrane</keyword>
<organism evidence="9">
    <name type="scientific">Trypanosoma brucei</name>
    <dbReference type="NCBI Taxonomy" id="5691"/>
    <lineage>
        <taxon>Eukaryota</taxon>
        <taxon>Discoba</taxon>
        <taxon>Euglenozoa</taxon>
        <taxon>Kinetoplastea</taxon>
        <taxon>Metakinetoplastina</taxon>
        <taxon>Trypanosomatida</taxon>
        <taxon>Trypanosomatidae</taxon>
        <taxon>Trypanosoma</taxon>
    </lineage>
</organism>
<evidence type="ECO:0000256" key="2">
    <source>
        <dbReference type="ARBA" id="ARBA00004609"/>
    </source>
</evidence>
<evidence type="ECO:0000256" key="4">
    <source>
        <dbReference type="ARBA" id="ARBA00022622"/>
    </source>
</evidence>
<dbReference type="SUPFAM" id="SSF58087">
    <property type="entry name" value="Variant surface glycoprotein (N-terminal domain)"/>
    <property type="match status" value="1"/>
</dbReference>
<keyword evidence="3" id="KW-1003">Cell membrane</keyword>
<dbReference type="VEuPathDB" id="TriTrypDB:Tb427_000170100"/>
<protein>
    <submittedName>
        <fullName evidence="9">Variant surface glycoprotein 499</fullName>
    </submittedName>
</protein>